<sequence>MRKVALVTWRVDYAAAIQKIAAFLPTTNVLALTIMVNEMLFVGRGEISGAGRRRLYFYSVTVTL</sequence>
<keyword evidence="1" id="KW-0812">Transmembrane</keyword>
<proteinExistence type="predicted"/>
<feature type="transmembrane region" description="Helical" evidence="1">
    <location>
        <begin position="20"/>
        <end position="43"/>
    </location>
</feature>
<accession>A0A6B8MHK8</accession>
<dbReference type="RefSeq" id="WP_154679483.1">
    <property type="nucleotide sequence ID" value="NZ_CP046115.1"/>
</dbReference>
<dbReference type="Proteomes" id="UP000427108">
    <property type="component" value="Chromosome"/>
</dbReference>
<keyword evidence="1" id="KW-0472">Membrane</keyword>
<evidence type="ECO:0000313" key="3">
    <source>
        <dbReference type="Proteomes" id="UP000427108"/>
    </source>
</evidence>
<reference evidence="2 3" key="1">
    <citation type="submission" date="2019-11" db="EMBL/GenBank/DDBJ databases">
        <title>Isolation and Application of One Kind of P-Hydroxybenzoic Acid Degrading Bacterium in Mitigating Cropping Obstacle of Cucumber.</title>
        <authorList>
            <person name="Wu F."/>
            <person name="An Y."/>
        </authorList>
    </citation>
    <scope>NUCLEOTIDE SEQUENCE [LARGE SCALE GENOMIC DNA]</scope>
    <source>
        <strain evidence="2 3">P620</strain>
    </source>
</reference>
<evidence type="ECO:0000313" key="2">
    <source>
        <dbReference type="EMBL" id="QGN37005.1"/>
    </source>
</evidence>
<dbReference type="EMBL" id="CP046115">
    <property type="protein sequence ID" value="QGN37005.1"/>
    <property type="molecule type" value="Genomic_DNA"/>
</dbReference>
<dbReference type="AlphaFoldDB" id="A0A6B8MHK8"/>
<organism evidence="2 3">
    <name type="scientific">Klebsiella oxytoca</name>
    <dbReference type="NCBI Taxonomy" id="571"/>
    <lineage>
        <taxon>Bacteria</taxon>
        <taxon>Pseudomonadati</taxon>
        <taxon>Pseudomonadota</taxon>
        <taxon>Gammaproteobacteria</taxon>
        <taxon>Enterobacterales</taxon>
        <taxon>Enterobacteriaceae</taxon>
        <taxon>Klebsiella/Raoultella group</taxon>
        <taxon>Klebsiella</taxon>
    </lineage>
</organism>
<evidence type="ECO:0000256" key="1">
    <source>
        <dbReference type="SAM" id="Phobius"/>
    </source>
</evidence>
<name>A0A6B8MHK8_KLEOX</name>
<keyword evidence="1" id="KW-1133">Transmembrane helix</keyword>
<gene>
    <name evidence="2" type="ORF">GJ746_06680</name>
</gene>
<protein>
    <submittedName>
        <fullName evidence="2">Uncharacterized protein</fullName>
    </submittedName>
</protein>